<keyword evidence="2" id="KW-1185">Reference proteome</keyword>
<reference evidence="1 2" key="1">
    <citation type="journal article" date="2014" name="Nature">
        <title>The genome of Eucalyptus grandis.</title>
        <authorList>
            <person name="Myburg A.A."/>
            <person name="Grattapaglia D."/>
            <person name="Tuskan G.A."/>
            <person name="Hellsten U."/>
            <person name="Hayes R.D."/>
            <person name="Grimwood J."/>
            <person name="Jenkins J."/>
            <person name="Lindquist E."/>
            <person name="Tice H."/>
            <person name="Bauer D."/>
            <person name="Goodstein D.M."/>
            <person name="Dubchak I."/>
            <person name="Poliakov A."/>
            <person name="Mizrachi E."/>
            <person name="Kullan A.R."/>
            <person name="Hussey S.G."/>
            <person name="Pinard D."/>
            <person name="van der Merwe K."/>
            <person name="Singh P."/>
            <person name="van Jaarsveld I."/>
            <person name="Silva-Junior O.B."/>
            <person name="Togawa R.C."/>
            <person name="Pappas M.R."/>
            <person name="Faria D.A."/>
            <person name="Sansaloni C.P."/>
            <person name="Petroli C.D."/>
            <person name="Yang X."/>
            <person name="Ranjan P."/>
            <person name="Tschaplinski T.J."/>
            <person name="Ye C.Y."/>
            <person name="Li T."/>
            <person name="Sterck L."/>
            <person name="Vanneste K."/>
            <person name="Murat F."/>
            <person name="Soler M."/>
            <person name="Clemente H.S."/>
            <person name="Saidi N."/>
            <person name="Cassan-Wang H."/>
            <person name="Dunand C."/>
            <person name="Hefer C.A."/>
            <person name="Bornberg-Bauer E."/>
            <person name="Kersting A.R."/>
            <person name="Vining K."/>
            <person name="Amarasinghe V."/>
            <person name="Ranik M."/>
            <person name="Naithani S."/>
            <person name="Elser J."/>
            <person name="Boyd A.E."/>
            <person name="Liston A."/>
            <person name="Spatafora J.W."/>
            <person name="Dharmwardhana P."/>
            <person name="Raja R."/>
            <person name="Sullivan C."/>
            <person name="Romanel E."/>
            <person name="Alves-Ferreira M."/>
            <person name="Kulheim C."/>
            <person name="Foley W."/>
            <person name="Carocha V."/>
            <person name="Paiva J."/>
            <person name="Kudrna D."/>
            <person name="Brommonschenkel S.H."/>
            <person name="Pasquali G."/>
            <person name="Byrne M."/>
            <person name="Rigault P."/>
            <person name="Tibbits J."/>
            <person name="Spokevicius A."/>
            <person name="Jones R.C."/>
            <person name="Steane D.A."/>
            <person name="Vaillancourt R.E."/>
            <person name="Potts B.M."/>
            <person name="Joubert F."/>
            <person name="Barry K."/>
            <person name="Pappas G.J."/>
            <person name="Strauss S.H."/>
            <person name="Jaiswal P."/>
            <person name="Grima-Pettenati J."/>
            <person name="Salse J."/>
            <person name="Van de Peer Y."/>
            <person name="Rokhsar D.S."/>
            <person name="Schmutz J."/>
        </authorList>
    </citation>
    <scope>NUCLEOTIDE SEQUENCE [LARGE SCALE GENOMIC DNA]</scope>
    <source>
        <strain evidence="2">cv. BRASUZ1</strain>
        <tissue evidence="1">Leaf extractions</tissue>
    </source>
</reference>
<gene>
    <name evidence="1" type="ORF">EUGRSUZ_G01661</name>
</gene>
<evidence type="ECO:0000313" key="2">
    <source>
        <dbReference type="Proteomes" id="UP000030711"/>
    </source>
</evidence>
<protein>
    <submittedName>
        <fullName evidence="1">Uncharacterized protein</fullName>
    </submittedName>
</protein>
<sequence>MVNTVKIYKPLLRATMKLAGVRPQKIEVEPGTVMNIWAPSRSKENANNGKKPAVVFLHGFVGDGILTWQFQVLALARDYAVYVPDLLFFGGSSTGDGRRTVGFQAECLARGLAKLGVQQCTVVGFSYGAMVAFRLAELQPELVESVVATSSGPVVTESLSRECLERLGFPTWSEVLLPDSASALKKLLEIGSFHFPRLPKCVFKHALEVLFDGRKERAELLEASVIPDKGFRFSA</sequence>
<dbReference type="Proteomes" id="UP000030711">
    <property type="component" value="Chromosome 7"/>
</dbReference>
<name>A0ACC3K3W4_EUCGR</name>
<feature type="non-terminal residue" evidence="1">
    <location>
        <position position="235"/>
    </location>
</feature>
<comment type="caution">
    <text evidence="1">The sequence shown here is derived from an EMBL/GenBank/DDBJ whole genome shotgun (WGS) entry which is preliminary data.</text>
</comment>
<organism evidence="1 2">
    <name type="scientific">Eucalyptus grandis</name>
    <name type="common">Flooded gum</name>
    <dbReference type="NCBI Taxonomy" id="71139"/>
    <lineage>
        <taxon>Eukaryota</taxon>
        <taxon>Viridiplantae</taxon>
        <taxon>Streptophyta</taxon>
        <taxon>Embryophyta</taxon>
        <taxon>Tracheophyta</taxon>
        <taxon>Spermatophyta</taxon>
        <taxon>Magnoliopsida</taxon>
        <taxon>eudicotyledons</taxon>
        <taxon>Gunneridae</taxon>
        <taxon>Pentapetalae</taxon>
        <taxon>rosids</taxon>
        <taxon>malvids</taxon>
        <taxon>Myrtales</taxon>
        <taxon>Myrtaceae</taxon>
        <taxon>Myrtoideae</taxon>
        <taxon>Eucalypteae</taxon>
        <taxon>Eucalyptus</taxon>
    </lineage>
</organism>
<proteinExistence type="predicted"/>
<dbReference type="EMBL" id="CM064441">
    <property type="protein sequence ID" value="KAK3420924.1"/>
    <property type="molecule type" value="Genomic_DNA"/>
</dbReference>
<evidence type="ECO:0000313" key="1">
    <source>
        <dbReference type="EMBL" id="KAK3420924.1"/>
    </source>
</evidence>
<accession>A0ACC3K3W4</accession>